<protein>
    <submittedName>
        <fullName evidence="2">Uncharacterized protein</fullName>
    </submittedName>
</protein>
<dbReference type="AlphaFoldDB" id="A0A162U577"/>
<keyword evidence="1" id="KW-0175">Coiled coil</keyword>
<proteinExistence type="predicted"/>
<dbReference type="GeneID" id="29002382"/>
<sequence>MSYWLKKCSRFAVVTKEGEEAEKDWNWIRDFLNTLDTKAGILSTDAVKSRYIELVDEYKETHDREVAKRGYFEPRSIFEGFLEALMIEDEKMKEEERNPEFKKKRQAIRKHCKARSRELLDRMAATGSMSLRGDDYEEAIYDESKRKEEEKKKEKEEYKLLRSKFDSASPDKKDGTASACVEDVKKIRSMICRAFEDELVATFSRYDLTGASKAERKAIFSEMDELKESLQEIEGSVCKALGTIDKCQSILSKRLSR</sequence>
<accession>A0A162U577</accession>
<evidence type="ECO:0000313" key="2">
    <source>
        <dbReference type="EMBL" id="OAD72433.1"/>
    </source>
</evidence>
<gene>
    <name evidence="2" type="ORF">PHYBLDRAFT_65522</name>
</gene>
<keyword evidence="3" id="KW-1185">Reference proteome</keyword>
<evidence type="ECO:0000256" key="1">
    <source>
        <dbReference type="SAM" id="Coils"/>
    </source>
</evidence>
<dbReference type="EMBL" id="KV440983">
    <property type="protein sequence ID" value="OAD72433.1"/>
    <property type="molecule type" value="Genomic_DNA"/>
</dbReference>
<evidence type="ECO:0000313" key="3">
    <source>
        <dbReference type="Proteomes" id="UP000077315"/>
    </source>
</evidence>
<dbReference type="RefSeq" id="XP_018290473.1">
    <property type="nucleotide sequence ID" value="XM_018441476.1"/>
</dbReference>
<dbReference type="VEuPathDB" id="FungiDB:PHYBLDRAFT_65522"/>
<dbReference type="InParanoid" id="A0A162U577"/>
<dbReference type="Proteomes" id="UP000077315">
    <property type="component" value="Unassembled WGS sequence"/>
</dbReference>
<organism evidence="2 3">
    <name type="scientific">Phycomyces blakesleeanus (strain ATCC 8743b / DSM 1359 / FGSC 10004 / NBRC 33097 / NRRL 1555)</name>
    <dbReference type="NCBI Taxonomy" id="763407"/>
    <lineage>
        <taxon>Eukaryota</taxon>
        <taxon>Fungi</taxon>
        <taxon>Fungi incertae sedis</taxon>
        <taxon>Mucoromycota</taxon>
        <taxon>Mucoromycotina</taxon>
        <taxon>Mucoromycetes</taxon>
        <taxon>Mucorales</taxon>
        <taxon>Phycomycetaceae</taxon>
        <taxon>Phycomyces</taxon>
    </lineage>
</organism>
<reference evidence="3" key="1">
    <citation type="submission" date="2015-06" db="EMBL/GenBank/DDBJ databases">
        <title>Expansion of signal transduction pathways in fungi by whole-genome duplication.</title>
        <authorList>
            <consortium name="DOE Joint Genome Institute"/>
            <person name="Corrochano L.M."/>
            <person name="Kuo A."/>
            <person name="Marcet-Houben M."/>
            <person name="Polaino S."/>
            <person name="Salamov A."/>
            <person name="Villalobos J.M."/>
            <person name="Alvarez M.I."/>
            <person name="Avalos J."/>
            <person name="Benito E.P."/>
            <person name="Benoit I."/>
            <person name="Burger G."/>
            <person name="Camino L.P."/>
            <person name="Canovas D."/>
            <person name="Cerda-Olmedo E."/>
            <person name="Cheng J.-F."/>
            <person name="Dominguez A."/>
            <person name="Elias M."/>
            <person name="Eslava A.P."/>
            <person name="Glaser F."/>
            <person name="Grimwood J."/>
            <person name="Gutierrez G."/>
            <person name="Heitman J."/>
            <person name="Henrissat B."/>
            <person name="Iturriaga E.A."/>
            <person name="Lang B.F."/>
            <person name="Lavin J.L."/>
            <person name="Lee S."/>
            <person name="Li W."/>
            <person name="Lindquist E."/>
            <person name="Lopez-Garcia S."/>
            <person name="Luque E.M."/>
            <person name="Marcos A.T."/>
            <person name="Martin J."/>
            <person name="McCluskey K."/>
            <person name="Medina H.R."/>
            <person name="Miralles-Duran A."/>
            <person name="Miyazaki A."/>
            <person name="Munoz-Torres E."/>
            <person name="Oguiza J.A."/>
            <person name="Ohm R."/>
            <person name="Olmedo M."/>
            <person name="Orejas M."/>
            <person name="Ortiz-Castellanos L."/>
            <person name="Pisabarro A.G."/>
            <person name="Rodriguez-Romero J."/>
            <person name="Ruiz-Herrera J."/>
            <person name="Ruiz-Vazquez R."/>
            <person name="Sanz C."/>
            <person name="Schackwitz W."/>
            <person name="Schmutz J."/>
            <person name="Shahriari M."/>
            <person name="Shelest E."/>
            <person name="Silva-Franco F."/>
            <person name="Soanes D."/>
            <person name="Syed K."/>
            <person name="Tagua V.G."/>
            <person name="Talbot N.J."/>
            <person name="Thon M."/>
            <person name="De vries R.P."/>
            <person name="Wiebenga A."/>
            <person name="Yadav J.S."/>
            <person name="Braun E.L."/>
            <person name="Baker S."/>
            <person name="Garre V."/>
            <person name="Horwitz B."/>
            <person name="Torres-Martinez S."/>
            <person name="Idnurm A."/>
            <person name="Herrera-Estrella A."/>
            <person name="Gabaldon T."/>
            <person name="Grigoriev I.V."/>
        </authorList>
    </citation>
    <scope>NUCLEOTIDE SEQUENCE [LARGE SCALE GENOMIC DNA]</scope>
    <source>
        <strain evidence="3">NRRL 1555(-)</strain>
    </source>
</reference>
<feature type="coiled-coil region" evidence="1">
    <location>
        <begin position="137"/>
        <end position="164"/>
    </location>
</feature>
<name>A0A162U577_PHYB8</name>